<dbReference type="Proteomes" id="UP000236884">
    <property type="component" value="Chromosome"/>
</dbReference>
<dbReference type="InterPro" id="IPR035897">
    <property type="entry name" value="Toll_tir_struct_dom_sf"/>
</dbReference>
<dbReference type="OrthoDB" id="344630at2"/>
<evidence type="ECO:0000259" key="1">
    <source>
        <dbReference type="PROSITE" id="PS50104"/>
    </source>
</evidence>
<accession>A0A0S3PR90</accession>
<keyword evidence="3" id="KW-1185">Reference proteome</keyword>
<protein>
    <recommendedName>
        <fullName evidence="1">TIR domain-containing protein</fullName>
    </recommendedName>
</protein>
<dbReference type="EMBL" id="AP014946">
    <property type="protein sequence ID" value="BAT58396.1"/>
    <property type="molecule type" value="Genomic_DNA"/>
</dbReference>
<evidence type="ECO:0000313" key="2">
    <source>
        <dbReference type="EMBL" id="BAT58396.1"/>
    </source>
</evidence>
<gene>
    <name evidence="2" type="ORF">GJW-30_1_00921</name>
</gene>
<dbReference type="KEGG" id="vgo:GJW-30_1_00921"/>
<dbReference type="RefSeq" id="WP_096352244.1">
    <property type="nucleotide sequence ID" value="NZ_AP014946.1"/>
</dbReference>
<sequence>MSDAYDVFISYSRVNTAQARLITDKLQALGLNVFFDSEGIEVGAEFPEVIDRAVKNAKAVLGLWTQEAVQRRWVRIESRIALDRNTLVAAALAPMKLEELPAEFYNVNVVDLSTFKGEDSHPGWQAVLRAIGRKTARADIAPGTDVTTPAKAPGVFTSWKAKAAAALVVLALLGGGYFGASSLGLVGGAAVSTATLQRDLQKVIEIAQPILFASAETQINDIAKSPFPKVVWAAAQLVAAEPSVPDPLRKTYEGVITRLFAAQCSCLVIDGAESAIASAWLLLSFTEDGKEPPANVLRAVVTAQSPQGWWSAALDATPQSDHASLNITVMMVLALDQAIPLLKADDPRRAEAEQARNRALTWIRSNRPDGERLWADYPSNPRRTEHSVFSAMATIVLLAHGRGSERADFARNFVRSLKAVSAPDDSFSNNIIIALKKGGEPYVDTYRHVPMGWQIRALVAARPHLEGADRAAADALLASAFKMSLNVGRLTRQDWMLAEHVFGVRSALAEIKARPTQ</sequence>
<proteinExistence type="predicted"/>
<dbReference type="AlphaFoldDB" id="A0A0S3PR90"/>
<organism evidence="2 3">
    <name type="scientific">Variibacter gotjawalensis</name>
    <dbReference type="NCBI Taxonomy" id="1333996"/>
    <lineage>
        <taxon>Bacteria</taxon>
        <taxon>Pseudomonadati</taxon>
        <taxon>Pseudomonadota</taxon>
        <taxon>Alphaproteobacteria</taxon>
        <taxon>Hyphomicrobiales</taxon>
        <taxon>Nitrobacteraceae</taxon>
        <taxon>Variibacter</taxon>
    </lineage>
</organism>
<dbReference type="SUPFAM" id="SSF81853">
    <property type="entry name" value="Family 10 polysaccharide lyase"/>
    <property type="match status" value="1"/>
</dbReference>
<dbReference type="SUPFAM" id="SSF52200">
    <property type="entry name" value="Toll/Interleukin receptor TIR domain"/>
    <property type="match status" value="1"/>
</dbReference>
<dbReference type="PROSITE" id="PS50104">
    <property type="entry name" value="TIR"/>
    <property type="match status" value="1"/>
</dbReference>
<name>A0A0S3PR90_9BRAD</name>
<evidence type="ECO:0000313" key="3">
    <source>
        <dbReference type="Proteomes" id="UP000236884"/>
    </source>
</evidence>
<dbReference type="Gene3D" id="1.50.10.20">
    <property type="match status" value="1"/>
</dbReference>
<dbReference type="SMART" id="SM00255">
    <property type="entry name" value="TIR"/>
    <property type="match status" value="1"/>
</dbReference>
<feature type="domain" description="TIR" evidence="1">
    <location>
        <begin position="3"/>
        <end position="135"/>
    </location>
</feature>
<dbReference type="InterPro" id="IPR000157">
    <property type="entry name" value="TIR_dom"/>
</dbReference>
<reference evidence="2 3" key="1">
    <citation type="submission" date="2015-08" db="EMBL/GenBank/DDBJ databases">
        <title>Investigation of the bacterial diversity of lava forest soil.</title>
        <authorList>
            <person name="Lee J.S."/>
        </authorList>
    </citation>
    <scope>NUCLEOTIDE SEQUENCE [LARGE SCALE GENOMIC DNA]</scope>
    <source>
        <strain evidence="2 3">GJW-30</strain>
    </source>
</reference>
<dbReference type="Pfam" id="PF13676">
    <property type="entry name" value="TIR_2"/>
    <property type="match status" value="1"/>
</dbReference>
<dbReference type="GO" id="GO:0007165">
    <property type="term" value="P:signal transduction"/>
    <property type="evidence" value="ECO:0007669"/>
    <property type="project" value="InterPro"/>
</dbReference>
<dbReference type="Gene3D" id="3.40.50.10140">
    <property type="entry name" value="Toll/interleukin-1 receptor homology (TIR) domain"/>
    <property type="match status" value="1"/>
</dbReference>